<keyword evidence="1" id="KW-0812">Transmembrane</keyword>
<dbReference type="AlphaFoldDB" id="A0A1L6C3Z9"/>
<keyword evidence="2" id="KW-0496">Mitochondrion</keyword>
<name>A0A1L6C3Z9_9EUGL</name>
<accession>A0A1L6C3Z9</accession>
<proteinExistence type="predicted"/>
<organism evidence="2">
    <name type="scientific">Diplonema papillatum</name>
    <dbReference type="NCBI Taxonomy" id="91374"/>
    <lineage>
        <taxon>Eukaryota</taxon>
        <taxon>Discoba</taxon>
        <taxon>Euglenozoa</taxon>
        <taxon>Diplonemea</taxon>
        <taxon>Diplonemidae</taxon>
        <taxon>Diplonema</taxon>
    </lineage>
</organism>
<geneLocation type="mitochondrion" evidence="2"/>
<keyword evidence="1" id="KW-0472">Membrane</keyword>
<keyword evidence="1" id="KW-1133">Transmembrane helix</keyword>
<evidence type="ECO:0000313" key="2">
    <source>
        <dbReference type="EMBL" id="APQ44790.1"/>
    </source>
</evidence>
<protein>
    <submittedName>
        <fullName evidence="2">Uncharacterized protein</fullName>
    </submittedName>
</protein>
<reference evidence="2" key="1">
    <citation type="journal article" date="2016" name="Nucleic Acids Res.">
        <title>Novel modes of RNA editing in mitochondria.</title>
        <authorList>
            <person name="Moreira S."/>
            <person name="Valach M."/>
            <person name="Aoulad-Aissa M."/>
            <person name="Otto C."/>
            <person name="Burger G."/>
        </authorList>
    </citation>
    <scope>NUCLEOTIDE SEQUENCE</scope>
    <source>
        <strain evidence="2">ATCC 50162</strain>
    </source>
</reference>
<gene>
    <name evidence="2" type="primary">y1</name>
</gene>
<feature type="transmembrane region" description="Helical" evidence="1">
    <location>
        <begin position="13"/>
        <end position="34"/>
    </location>
</feature>
<sequence length="120" mass="13157">MLYVALVYTTSSVAWWALLGALMLYVAMWLSCALRSYVVLAMDTSTYDAGIVSAHHHGHAVDAEAVPAVWTLLSYEGLLSWVGPHTQEHLGVHSVLMVVWVGVVVSIEDGYTIRRHSAAF</sequence>
<evidence type="ECO:0000256" key="1">
    <source>
        <dbReference type="SAM" id="Phobius"/>
    </source>
</evidence>
<dbReference type="EMBL" id="KU341373">
    <property type="protein sequence ID" value="APQ44790.1"/>
    <property type="molecule type" value="Transcribed_RNA"/>
</dbReference>